<dbReference type="InterPro" id="IPR029045">
    <property type="entry name" value="ClpP/crotonase-like_dom_sf"/>
</dbReference>
<proteinExistence type="inferred from homology"/>
<feature type="domain" description="Tail specific protease" evidence="6">
    <location>
        <begin position="182"/>
        <end position="369"/>
    </location>
</feature>
<reference evidence="7" key="1">
    <citation type="journal article" date="2021" name="PeerJ">
        <title>Extensive microbial diversity within the chicken gut microbiome revealed by metagenomics and culture.</title>
        <authorList>
            <person name="Gilroy R."/>
            <person name="Ravi A."/>
            <person name="Getino M."/>
            <person name="Pursley I."/>
            <person name="Horton D.L."/>
            <person name="Alikhan N.F."/>
            <person name="Baker D."/>
            <person name="Gharbi K."/>
            <person name="Hall N."/>
            <person name="Watson M."/>
            <person name="Adriaenssens E.M."/>
            <person name="Foster-Nyarko E."/>
            <person name="Jarju S."/>
            <person name="Secka A."/>
            <person name="Antonio M."/>
            <person name="Oren A."/>
            <person name="Chaudhuri R.R."/>
            <person name="La Ragione R."/>
            <person name="Hildebrand F."/>
            <person name="Pallen M.J."/>
        </authorList>
    </citation>
    <scope>NUCLEOTIDE SEQUENCE</scope>
    <source>
        <strain evidence="7">CHK193-4272</strain>
    </source>
</reference>
<dbReference type="Gene3D" id="3.90.226.10">
    <property type="entry name" value="2-enoyl-CoA Hydratase, Chain A, domain 1"/>
    <property type="match status" value="1"/>
</dbReference>
<dbReference type="PANTHER" id="PTHR32060:SF30">
    <property type="entry name" value="CARBOXY-TERMINAL PROCESSING PROTEASE CTPA"/>
    <property type="match status" value="1"/>
</dbReference>
<dbReference type="GO" id="GO:0006508">
    <property type="term" value="P:proteolysis"/>
    <property type="evidence" value="ECO:0007669"/>
    <property type="project" value="UniProtKB-KW"/>
</dbReference>
<dbReference type="GO" id="GO:0004175">
    <property type="term" value="F:endopeptidase activity"/>
    <property type="evidence" value="ECO:0007669"/>
    <property type="project" value="TreeGrafter"/>
</dbReference>
<comment type="similarity">
    <text evidence="1">Belongs to the peptidase S41A family.</text>
</comment>
<dbReference type="CDD" id="cd07560">
    <property type="entry name" value="Peptidase_S41_CPP"/>
    <property type="match status" value="1"/>
</dbReference>
<dbReference type="SUPFAM" id="SSF50156">
    <property type="entry name" value="PDZ domain-like"/>
    <property type="match status" value="1"/>
</dbReference>
<comment type="caution">
    <text evidence="7">The sequence shown here is derived from an EMBL/GenBank/DDBJ whole genome shotgun (WGS) entry which is preliminary data.</text>
</comment>
<dbReference type="InterPro" id="IPR004447">
    <property type="entry name" value="Peptidase_S41A"/>
</dbReference>
<reference evidence="7" key="2">
    <citation type="submission" date="2021-04" db="EMBL/GenBank/DDBJ databases">
        <authorList>
            <person name="Gilroy R."/>
        </authorList>
    </citation>
    <scope>NUCLEOTIDE SEQUENCE</scope>
    <source>
        <strain evidence="7">CHK193-4272</strain>
    </source>
</reference>
<evidence type="ECO:0000256" key="1">
    <source>
        <dbReference type="ARBA" id="ARBA00009179"/>
    </source>
</evidence>
<evidence type="ECO:0000259" key="5">
    <source>
        <dbReference type="SMART" id="SM00228"/>
    </source>
</evidence>
<evidence type="ECO:0000256" key="3">
    <source>
        <dbReference type="ARBA" id="ARBA00022801"/>
    </source>
</evidence>
<keyword evidence="3" id="KW-0378">Hydrolase</keyword>
<dbReference type="InterPro" id="IPR036034">
    <property type="entry name" value="PDZ_sf"/>
</dbReference>
<dbReference type="Pfam" id="PF03572">
    <property type="entry name" value="Peptidase_S41"/>
    <property type="match status" value="1"/>
</dbReference>
<name>A0A9D1PIG4_9FIRM</name>
<dbReference type="Proteomes" id="UP000886808">
    <property type="component" value="Unassembled WGS sequence"/>
</dbReference>
<dbReference type="Gene3D" id="3.30.750.44">
    <property type="match status" value="1"/>
</dbReference>
<dbReference type="SUPFAM" id="SSF52096">
    <property type="entry name" value="ClpP/crotonase"/>
    <property type="match status" value="1"/>
</dbReference>
<dbReference type="AlphaFoldDB" id="A0A9D1PIG4"/>
<dbReference type="InterPro" id="IPR005151">
    <property type="entry name" value="Tail-specific_protease"/>
</dbReference>
<evidence type="ECO:0000259" key="6">
    <source>
        <dbReference type="SMART" id="SM00245"/>
    </source>
</evidence>
<protein>
    <submittedName>
        <fullName evidence="7">PDZ domain-containing protein</fullName>
    </submittedName>
</protein>
<dbReference type="SMART" id="SM00245">
    <property type="entry name" value="TSPc"/>
    <property type="match status" value="1"/>
</dbReference>
<dbReference type="EMBL" id="DXIE01000018">
    <property type="protein sequence ID" value="HIV61702.1"/>
    <property type="molecule type" value="Genomic_DNA"/>
</dbReference>
<dbReference type="InterPro" id="IPR001478">
    <property type="entry name" value="PDZ"/>
</dbReference>
<organism evidence="7 8">
    <name type="scientific">Candidatus Butyricicoccus avistercoris</name>
    <dbReference type="NCBI Taxonomy" id="2838518"/>
    <lineage>
        <taxon>Bacteria</taxon>
        <taxon>Bacillati</taxon>
        <taxon>Bacillota</taxon>
        <taxon>Clostridia</taxon>
        <taxon>Eubacteriales</taxon>
        <taxon>Butyricicoccaceae</taxon>
        <taxon>Butyricicoccus</taxon>
    </lineage>
</organism>
<keyword evidence="2" id="KW-0645">Protease</keyword>
<sequence>MAKSVSIQKTVACSVLSAVVAFSGSYAIMRYRFNLEFPEYKQDEEIYGKIGEIRRTIDAYYVGEYETKDAVDMAAAGYVAGIGDVWSSYMSKEDYEEYSLSFSGKSFGVGLYTAYSAEKKQIRVVEIFKGSDAEKLGVKKGDIILGAEGKTVEKDGYQAVIDAVAGDEGTMANLTILKADTGETQELQMERKTTEQVMASGTMLSDGKTGMIRIYNFRKGSEKQIIDAVDNLLEQGATQIVFDVRNNPGGAVVSVCDALDYLLPEGTIMTLKTKAGDETVYGSDKNEINVPMAVLVNADSISAAEFFAAALDEYDKAVIVGEKTIGKGYSQQSYVLSDGSALHLSDQEYFTPSGKTLIGTGVTPDVEIKPNDNFDLYFTDEADDAQLQAALNYLK</sequence>
<dbReference type="Gene3D" id="2.30.42.10">
    <property type="match status" value="1"/>
</dbReference>
<dbReference type="GO" id="GO:0007165">
    <property type="term" value="P:signal transduction"/>
    <property type="evidence" value="ECO:0007669"/>
    <property type="project" value="TreeGrafter"/>
</dbReference>
<accession>A0A9D1PIG4</accession>
<evidence type="ECO:0000256" key="4">
    <source>
        <dbReference type="ARBA" id="ARBA00022825"/>
    </source>
</evidence>
<dbReference type="GO" id="GO:0030288">
    <property type="term" value="C:outer membrane-bounded periplasmic space"/>
    <property type="evidence" value="ECO:0007669"/>
    <property type="project" value="TreeGrafter"/>
</dbReference>
<dbReference type="PANTHER" id="PTHR32060">
    <property type="entry name" value="TAIL-SPECIFIC PROTEASE"/>
    <property type="match status" value="1"/>
</dbReference>
<evidence type="ECO:0000313" key="7">
    <source>
        <dbReference type="EMBL" id="HIV61702.1"/>
    </source>
</evidence>
<evidence type="ECO:0000256" key="2">
    <source>
        <dbReference type="ARBA" id="ARBA00022670"/>
    </source>
</evidence>
<feature type="domain" description="PDZ" evidence="5">
    <location>
        <begin position="96"/>
        <end position="180"/>
    </location>
</feature>
<dbReference type="GO" id="GO:0008236">
    <property type="term" value="F:serine-type peptidase activity"/>
    <property type="evidence" value="ECO:0007669"/>
    <property type="project" value="UniProtKB-KW"/>
</dbReference>
<gene>
    <name evidence="7" type="ORF">H9746_02480</name>
</gene>
<keyword evidence="4" id="KW-0720">Serine protease</keyword>
<dbReference type="SMART" id="SM00228">
    <property type="entry name" value="PDZ"/>
    <property type="match status" value="1"/>
</dbReference>
<evidence type="ECO:0000313" key="8">
    <source>
        <dbReference type="Proteomes" id="UP000886808"/>
    </source>
</evidence>